<comment type="caution">
    <text evidence="1">The sequence shown here is derived from an EMBL/GenBank/DDBJ whole genome shotgun (WGS) entry which is preliminary data.</text>
</comment>
<accession>A0ACC2N4D6</accession>
<evidence type="ECO:0000313" key="1">
    <source>
        <dbReference type="EMBL" id="KAJ8665924.1"/>
    </source>
</evidence>
<protein>
    <submittedName>
        <fullName evidence="1">Uncharacterized protein</fullName>
    </submittedName>
</protein>
<organism evidence="1 2">
    <name type="scientific">Eretmocerus hayati</name>
    <dbReference type="NCBI Taxonomy" id="131215"/>
    <lineage>
        <taxon>Eukaryota</taxon>
        <taxon>Metazoa</taxon>
        <taxon>Ecdysozoa</taxon>
        <taxon>Arthropoda</taxon>
        <taxon>Hexapoda</taxon>
        <taxon>Insecta</taxon>
        <taxon>Pterygota</taxon>
        <taxon>Neoptera</taxon>
        <taxon>Endopterygota</taxon>
        <taxon>Hymenoptera</taxon>
        <taxon>Apocrita</taxon>
        <taxon>Proctotrupomorpha</taxon>
        <taxon>Chalcidoidea</taxon>
        <taxon>Aphelinidae</taxon>
        <taxon>Aphelininae</taxon>
        <taxon>Eretmocerus</taxon>
    </lineage>
</organism>
<evidence type="ECO:0000313" key="2">
    <source>
        <dbReference type="Proteomes" id="UP001239111"/>
    </source>
</evidence>
<gene>
    <name evidence="1" type="ORF">QAD02_007586</name>
</gene>
<proteinExistence type="predicted"/>
<dbReference type="EMBL" id="CM056744">
    <property type="protein sequence ID" value="KAJ8665924.1"/>
    <property type="molecule type" value="Genomic_DNA"/>
</dbReference>
<keyword evidence="2" id="KW-1185">Reference proteome</keyword>
<reference evidence="1" key="1">
    <citation type="submission" date="2023-04" db="EMBL/GenBank/DDBJ databases">
        <title>A chromosome-level genome assembly of the parasitoid wasp Eretmocerus hayati.</title>
        <authorList>
            <person name="Zhong Y."/>
            <person name="Liu S."/>
            <person name="Liu Y."/>
        </authorList>
    </citation>
    <scope>NUCLEOTIDE SEQUENCE</scope>
    <source>
        <strain evidence="1">ZJU_SS_LIU_2023</strain>
    </source>
</reference>
<dbReference type="Proteomes" id="UP001239111">
    <property type="component" value="Chromosome 4"/>
</dbReference>
<name>A0ACC2N4D6_9HYME</name>
<sequence>MRNHILQPVHCYSFVTVHDSERFAVAQVLTEKIGKLSALDFLMVIVKNNVPPPDQIIVEYSSDLLAGISLGINRMTLDYYIILCFEFIDTGSPELPDTAIQTDFSKLIASMSFFFGDKPCQVLKFYQNGSRYPSAMQDWKMFQEGVKHIIALSTYPYQNAIIQTHLDSLKDNMRTDYPDVPLVSQTTFQNDIFFPQPSDILKEFEQHLYNEVFKPFIHEFPLWTNIFTKPKNLDPFGIITKTSDSYVSTLLELKNPVPIPVFFEKSITAVQTNMKFGRDLDETLKSKMTRIRTENRYRSLSYEERWRDRNASGPADPFTDDLDKSPTGDNNHDQDLIDARGNVAKNVLSPFNDQQKAERSQG</sequence>